<reference evidence="3" key="1">
    <citation type="submission" date="2022-09" db="EMBL/GenBank/DDBJ databases">
        <title>Enrichment on poylsaccharides allowed isolation of novel metabolic and taxonomic groups of Haloarchaea.</title>
        <authorList>
            <person name="Sorokin D.Y."/>
            <person name="Elcheninov A.G."/>
            <person name="Khizhniak T.V."/>
            <person name="Kolganova T.V."/>
            <person name="Kublanov I.V."/>
        </authorList>
    </citation>
    <scope>NUCLEOTIDE SEQUENCE</scope>
    <source>
        <strain evidence="3">AArc-xg1-1</strain>
    </source>
</reference>
<name>A0AAP2Z2T3_9EURY</name>
<accession>A0AAP2Z2T3</accession>
<keyword evidence="2" id="KW-0472">Membrane</keyword>
<feature type="compositionally biased region" description="Basic and acidic residues" evidence="1">
    <location>
        <begin position="377"/>
        <end position="386"/>
    </location>
</feature>
<feature type="transmembrane region" description="Helical" evidence="2">
    <location>
        <begin position="186"/>
        <end position="204"/>
    </location>
</feature>
<feature type="transmembrane region" description="Helical" evidence="2">
    <location>
        <begin position="106"/>
        <end position="123"/>
    </location>
</feature>
<feature type="transmembrane region" description="Helical" evidence="2">
    <location>
        <begin position="216"/>
        <end position="235"/>
    </location>
</feature>
<evidence type="ECO:0000256" key="2">
    <source>
        <dbReference type="SAM" id="Phobius"/>
    </source>
</evidence>
<feature type="compositionally biased region" description="Gly residues" evidence="1">
    <location>
        <begin position="335"/>
        <end position="358"/>
    </location>
</feature>
<dbReference type="RefSeq" id="WP_338005983.1">
    <property type="nucleotide sequence ID" value="NZ_JAOPKA010000023.1"/>
</dbReference>
<dbReference type="EMBL" id="JAOPKA010000023">
    <property type="protein sequence ID" value="MCU4744177.1"/>
    <property type="molecule type" value="Genomic_DNA"/>
</dbReference>
<dbReference type="InterPro" id="IPR045782">
    <property type="entry name" value="TrbL_3"/>
</dbReference>
<evidence type="ECO:0000313" key="4">
    <source>
        <dbReference type="Proteomes" id="UP001321018"/>
    </source>
</evidence>
<dbReference type="AlphaFoldDB" id="A0AAP2Z2T3"/>
<gene>
    <name evidence="3" type="ORF">OB960_22625</name>
</gene>
<keyword evidence="2" id="KW-0812">Transmembrane</keyword>
<dbReference type="Proteomes" id="UP001321018">
    <property type="component" value="Unassembled WGS sequence"/>
</dbReference>
<feature type="transmembrane region" description="Helical" evidence="2">
    <location>
        <begin position="162"/>
        <end position="180"/>
    </location>
</feature>
<evidence type="ECO:0000256" key="1">
    <source>
        <dbReference type="SAM" id="MobiDB-lite"/>
    </source>
</evidence>
<evidence type="ECO:0008006" key="5">
    <source>
        <dbReference type="Google" id="ProtNLM"/>
    </source>
</evidence>
<sequence length="386" mass="41239">MLMFSLAEYGRRWFEDAVDTIIGWFQDGLTEGYEEITESLFGTPVPETTGSFVFGSPTNDPWTNLHDVLVAGEITLLALLVLVICVQGRHTLRIFNFGSTYEARKARRSAWTGAFLIVTWYWTAVLTLYLVNGFSIALIPSIDSLMRALLDFLEVSITNPMLALLMAAVGGFAMWLLQALFFIREVLLYIYLYAMPLGVALAYGRLPVISHIAKRICMRFVPLAIMPLPVAILFRGYEILFSSGTDAAIAPESAFLSYLVAVLLPVFSLVLVWKLFAYASPLTTRVIGGVTKGAATVGAVAGAATVAGPYAAATAAQWGPKAAAGQVAGQKLGSRGGLSGGGKTDSGSGGGGGSGGGTSHDNVVSDAYGQQGVPRYRRTENDPGYY</sequence>
<comment type="caution">
    <text evidence="3">The sequence shown here is derived from an EMBL/GenBank/DDBJ whole genome shotgun (WGS) entry which is preliminary data.</text>
</comment>
<keyword evidence="2" id="KW-1133">Transmembrane helix</keyword>
<evidence type="ECO:0000313" key="3">
    <source>
        <dbReference type="EMBL" id="MCU4744177.1"/>
    </source>
</evidence>
<feature type="region of interest" description="Disordered" evidence="1">
    <location>
        <begin position="335"/>
        <end position="386"/>
    </location>
</feature>
<proteinExistence type="predicted"/>
<protein>
    <recommendedName>
        <fullName evidence="5">Type IV secretion system protein TrbL</fullName>
    </recommendedName>
</protein>
<feature type="transmembrane region" description="Helical" evidence="2">
    <location>
        <begin position="68"/>
        <end position="86"/>
    </location>
</feature>
<dbReference type="Pfam" id="PF19590">
    <property type="entry name" value="TrbL_3"/>
    <property type="match status" value="1"/>
</dbReference>
<feature type="transmembrane region" description="Helical" evidence="2">
    <location>
        <begin position="255"/>
        <end position="276"/>
    </location>
</feature>
<organism evidence="3 4">
    <name type="scientific">Natronoglomus mannanivorans</name>
    <dbReference type="NCBI Taxonomy" id="2979990"/>
    <lineage>
        <taxon>Archaea</taxon>
        <taxon>Methanobacteriati</taxon>
        <taxon>Methanobacteriota</taxon>
        <taxon>Stenosarchaea group</taxon>
        <taxon>Halobacteria</taxon>
        <taxon>Halobacteriales</taxon>
        <taxon>Natrialbaceae</taxon>
        <taxon>Natronoglomus</taxon>
    </lineage>
</organism>